<organism evidence="1 2">
    <name type="scientific">Saguinus oedipus</name>
    <name type="common">Cotton-top tamarin</name>
    <name type="synonym">Oedipomidas oedipus</name>
    <dbReference type="NCBI Taxonomy" id="9490"/>
    <lineage>
        <taxon>Eukaryota</taxon>
        <taxon>Metazoa</taxon>
        <taxon>Chordata</taxon>
        <taxon>Craniata</taxon>
        <taxon>Vertebrata</taxon>
        <taxon>Euteleostomi</taxon>
        <taxon>Mammalia</taxon>
        <taxon>Eutheria</taxon>
        <taxon>Euarchontoglires</taxon>
        <taxon>Primates</taxon>
        <taxon>Haplorrhini</taxon>
        <taxon>Platyrrhini</taxon>
        <taxon>Cebidae</taxon>
        <taxon>Callitrichinae</taxon>
        <taxon>Saguinus</taxon>
    </lineage>
</organism>
<evidence type="ECO:0000313" key="2">
    <source>
        <dbReference type="Proteomes" id="UP001266305"/>
    </source>
</evidence>
<feature type="non-terminal residue" evidence="1">
    <location>
        <position position="53"/>
    </location>
</feature>
<dbReference type="Proteomes" id="UP001266305">
    <property type="component" value="Unassembled WGS sequence"/>
</dbReference>
<accession>A0ABQ9VF17</accession>
<comment type="caution">
    <text evidence="1">The sequence shown here is derived from an EMBL/GenBank/DDBJ whole genome shotgun (WGS) entry which is preliminary data.</text>
</comment>
<gene>
    <name evidence="1" type="ORF">P7K49_012997</name>
</gene>
<proteinExistence type="predicted"/>
<protein>
    <submittedName>
        <fullName evidence="1">Uncharacterized protein</fullName>
    </submittedName>
</protein>
<reference evidence="1 2" key="1">
    <citation type="submission" date="2023-05" db="EMBL/GenBank/DDBJ databases">
        <title>B98-5 Cell Line De Novo Hybrid Assembly: An Optical Mapping Approach.</title>
        <authorList>
            <person name="Kananen K."/>
            <person name="Auerbach J.A."/>
            <person name="Kautto E."/>
            <person name="Blachly J.S."/>
        </authorList>
    </citation>
    <scope>NUCLEOTIDE SEQUENCE [LARGE SCALE GENOMIC DNA]</scope>
    <source>
        <strain evidence="1">B95-8</strain>
        <tissue evidence="1">Cell line</tissue>
    </source>
</reference>
<feature type="non-terminal residue" evidence="1">
    <location>
        <position position="1"/>
    </location>
</feature>
<evidence type="ECO:0000313" key="1">
    <source>
        <dbReference type="EMBL" id="KAK2107832.1"/>
    </source>
</evidence>
<name>A0ABQ9VF17_SAGOE</name>
<sequence length="53" mass="5527">LLENTFGSDAFLQVTSPSPGEDSLGFVLQPREAGLGGAPFLPGTFWNFVASLA</sequence>
<keyword evidence="2" id="KW-1185">Reference proteome</keyword>
<dbReference type="EMBL" id="JASSZA010000006">
    <property type="protein sequence ID" value="KAK2107832.1"/>
    <property type="molecule type" value="Genomic_DNA"/>
</dbReference>